<dbReference type="Pfam" id="PF05731">
    <property type="entry name" value="TROVE"/>
    <property type="match status" value="2"/>
</dbReference>
<dbReference type="InterPro" id="IPR036465">
    <property type="entry name" value="vWFA_dom_sf"/>
</dbReference>
<dbReference type="STRING" id="1121130.GCA_000519105_03646"/>
<name>A0A412X751_9BACT</name>
<evidence type="ECO:0000313" key="2">
    <source>
        <dbReference type="EMBL" id="RGV36669.1"/>
    </source>
</evidence>
<evidence type="ECO:0000259" key="1">
    <source>
        <dbReference type="PROSITE" id="PS50988"/>
    </source>
</evidence>
<dbReference type="PROSITE" id="PS50988">
    <property type="entry name" value="TROVE"/>
    <property type="match status" value="1"/>
</dbReference>
<evidence type="ECO:0000313" key="3">
    <source>
        <dbReference type="Proteomes" id="UP000283589"/>
    </source>
</evidence>
<sequence>MKIISVTQKACAPTHASLWCETKKDTIMKFNLTNKGKDTTVNYMEAKAYKMTPEMELYSTVVTCMVDDSYYESNTDRVCRIKNLIAKCSPEFVARLAVYARTEMNLRSVPMILAVELAKLYSGNEIVKRAVAGVVKRADEISEILAYYQIANKREGTKKLNRLSKQIQKGLIESFNKFDEYQFAKYNIDSAVSLRDALFLVHPKAKDETQQAVFDKIVSGQLAIPYTWETELSELGKQTFENEKVKAQAVSEKWEELVSSSQMGYMALLRNLRNIVTKSTDKALDMTLNILTNEHRIRKAKQMPFRYLSAFLEIDKLAQESSIFEGEKAKIKKTLAALEKALVISCDNIPTCEEKTVILSDNSGSMYGDRGGKSLVSAMSERKTSDIANLFAVLYWNKCKDTYVGLFGDRLIDANLSRSVNVFENFNIINQTAKKCGPATERGIFDYMEYLIKSKTIVNRIIIFSDCQVGDGCNWYDHKGNRGKNFNRLFQKYLKINPDVSVYTVDLRGYGNSMTKDNGNVILVSGWSEKIFDMIYYIEQGSSVVDEIMKIEI</sequence>
<dbReference type="GO" id="GO:0070034">
    <property type="term" value="F:telomerase RNA binding"/>
    <property type="evidence" value="ECO:0007669"/>
    <property type="project" value="TreeGrafter"/>
</dbReference>
<dbReference type="GO" id="GO:0003720">
    <property type="term" value="F:telomerase activity"/>
    <property type="evidence" value="ECO:0007669"/>
    <property type="project" value="TreeGrafter"/>
</dbReference>
<feature type="domain" description="TROVE" evidence="1">
    <location>
        <begin position="40"/>
        <end position="354"/>
    </location>
</feature>
<protein>
    <submittedName>
        <fullName evidence="2">TROVE domain-containing protein</fullName>
    </submittedName>
</protein>
<proteinExistence type="predicted"/>
<dbReference type="Proteomes" id="UP000283589">
    <property type="component" value="Unassembled WGS sequence"/>
</dbReference>
<dbReference type="InterPro" id="IPR008858">
    <property type="entry name" value="TROVE_dom"/>
</dbReference>
<dbReference type="Gene3D" id="3.40.50.410">
    <property type="entry name" value="von Willebrand factor, type A domain"/>
    <property type="match status" value="1"/>
</dbReference>
<dbReference type="SUPFAM" id="SSF140864">
    <property type="entry name" value="TROVE domain-like"/>
    <property type="match status" value="1"/>
</dbReference>
<accession>A0A412X751</accession>
<dbReference type="InterPro" id="IPR052652">
    <property type="entry name" value="Telomerase_Complex_Comp"/>
</dbReference>
<comment type="caution">
    <text evidence="2">The sequence shown here is derived from an EMBL/GenBank/DDBJ whole genome shotgun (WGS) entry which is preliminary data.</text>
</comment>
<dbReference type="PANTHER" id="PTHR44791:SF1">
    <property type="entry name" value="TELOMERASE PROTEIN COMPONENT 1"/>
    <property type="match status" value="1"/>
</dbReference>
<dbReference type="SUPFAM" id="SSF53300">
    <property type="entry name" value="vWA-like"/>
    <property type="match status" value="1"/>
</dbReference>
<dbReference type="PANTHER" id="PTHR44791">
    <property type="entry name" value="TELOMERASE PROTEIN COMPONENT 1 TEP1"/>
    <property type="match status" value="1"/>
</dbReference>
<dbReference type="InterPro" id="IPR037214">
    <property type="entry name" value="TROVE_dom_sf"/>
</dbReference>
<gene>
    <name evidence="2" type="ORF">DWW18_00250</name>
</gene>
<organism evidence="2 3">
    <name type="scientific">Butyricimonas virosa</name>
    <dbReference type="NCBI Taxonomy" id="544645"/>
    <lineage>
        <taxon>Bacteria</taxon>
        <taxon>Pseudomonadati</taxon>
        <taxon>Bacteroidota</taxon>
        <taxon>Bacteroidia</taxon>
        <taxon>Bacteroidales</taxon>
        <taxon>Odoribacteraceae</taxon>
        <taxon>Butyricimonas</taxon>
    </lineage>
</organism>
<reference evidence="2 3" key="1">
    <citation type="submission" date="2018-08" db="EMBL/GenBank/DDBJ databases">
        <title>A genome reference for cultivated species of the human gut microbiota.</title>
        <authorList>
            <person name="Zou Y."/>
            <person name="Xue W."/>
            <person name="Luo G."/>
        </authorList>
    </citation>
    <scope>NUCLEOTIDE SEQUENCE [LARGE SCALE GENOMIC DNA]</scope>
    <source>
        <strain evidence="2 3">AF14-49</strain>
    </source>
</reference>
<dbReference type="AlphaFoldDB" id="A0A412X751"/>
<dbReference type="EMBL" id="QRZA01000001">
    <property type="protein sequence ID" value="RGV36669.1"/>
    <property type="molecule type" value="Genomic_DNA"/>
</dbReference>
<dbReference type="GO" id="GO:0000722">
    <property type="term" value="P:telomere maintenance via recombination"/>
    <property type="evidence" value="ECO:0007669"/>
    <property type="project" value="TreeGrafter"/>
</dbReference>